<sequence>MRYGREFLIVVNVKLARIFRRHFFRIDQRFVIFFVRFFQQWRSRSQVTCVFACGLLVTSANMASNPQAKHLWVACQALPYSLQTAPDEVSSIAAKICNRRRPSNSDVLKAALRQTRLGESSILLENVGHGCGHVAGGRFSYVAEPGCEETKYCDFPDEEWCDQAILSTVTTPVTIFEV</sequence>
<dbReference type="AlphaFoldDB" id="A0A915L1Q8"/>
<proteinExistence type="predicted"/>
<name>A0A915L1Q8_ROMCU</name>
<protein>
    <submittedName>
        <fullName evidence="2">Uncharacterized protein</fullName>
    </submittedName>
</protein>
<evidence type="ECO:0000313" key="1">
    <source>
        <dbReference type="Proteomes" id="UP000887565"/>
    </source>
</evidence>
<accession>A0A915L1Q8</accession>
<dbReference type="Proteomes" id="UP000887565">
    <property type="component" value="Unplaced"/>
</dbReference>
<reference evidence="2" key="1">
    <citation type="submission" date="2022-11" db="UniProtKB">
        <authorList>
            <consortium name="WormBaseParasite"/>
        </authorList>
    </citation>
    <scope>IDENTIFICATION</scope>
</reference>
<dbReference type="WBParaSite" id="nRc.2.0.1.t44411-RA">
    <property type="protein sequence ID" value="nRc.2.0.1.t44411-RA"/>
    <property type="gene ID" value="nRc.2.0.1.g44411"/>
</dbReference>
<evidence type="ECO:0000313" key="2">
    <source>
        <dbReference type="WBParaSite" id="nRc.2.0.1.t44411-RA"/>
    </source>
</evidence>
<organism evidence="1 2">
    <name type="scientific">Romanomermis culicivorax</name>
    <name type="common">Nematode worm</name>
    <dbReference type="NCBI Taxonomy" id="13658"/>
    <lineage>
        <taxon>Eukaryota</taxon>
        <taxon>Metazoa</taxon>
        <taxon>Ecdysozoa</taxon>
        <taxon>Nematoda</taxon>
        <taxon>Enoplea</taxon>
        <taxon>Dorylaimia</taxon>
        <taxon>Mermithida</taxon>
        <taxon>Mermithoidea</taxon>
        <taxon>Mermithidae</taxon>
        <taxon>Romanomermis</taxon>
    </lineage>
</organism>
<keyword evidence="1" id="KW-1185">Reference proteome</keyword>